<dbReference type="EMBL" id="JACJIJ010000002">
    <property type="protein sequence ID" value="MBA9051246.1"/>
    <property type="molecule type" value="Genomic_DNA"/>
</dbReference>
<proteinExistence type="predicted"/>
<keyword evidence="2" id="KW-1185">Reference proteome</keyword>
<reference evidence="1 2" key="1">
    <citation type="submission" date="2020-08" db="EMBL/GenBank/DDBJ databases">
        <title>Sequencing the genomes of 1000 actinobacteria strains.</title>
        <authorList>
            <person name="Klenk H.-P."/>
        </authorList>
    </citation>
    <scope>NUCLEOTIDE SEQUENCE [LARGE SCALE GENOMIC DNA]</scope>
    <source>
        <strain evidence="1 2">DSM 41827</strain>
    </source>
</reference>
<name>A0A7W3NIP0_STRMR</name>
<dbReference type="Proteomes" id="UP000577386">
    <property type="component" value="Unassembled WGS sequence"/>
</dbReference>
<evidence type="ECO:0000313" key="1">
    <source>
        <dbReference type="EMBL" id="MBA9051246.1"/>
    </source>
</evidence>
<sequence>MSRAPTRVPRLRYAIPVKISDVLGGAERGVERVIREDATPTAVSWAG</sequence>
<protein>
    <submittedName>
        <fullName evidence="1">Uncharacterized protein</fullName>
    </submittedName>
</protein>
<evidence type="ECO:0000313" key="2">
    <source>
        <dbReference type="Proteomes" id="UP000577386"/>
    </source>
</evidence>
<dbReference type="AlphaFoldDB" id="A0A7W3NIP0"/>
<dbReference type="GeneID" id="93978959"/>
<gene>
    <name evidence="1" type="ORF">HDA42_000424</name>
</gene>
<organism evidence="1 2">
    <name type="scientific">Streptomyces murinus</name>
    <dbReference type="NCBI Taxonomy" id="33900"/>
    <lineage>
        <taxon>Bacteria</taxon>
        <taxon>Bacillati</taxon>
        <taxon>Actinomycetota</taxon>
        <taxon>Actinomycetes</taxon>
        <taxon>Kitasatosporales</taxon>
        <taxon>Streptomycetaceae</taxon>
        <taxon>Streptomyces</taxon>
    </lineage>
</organism>
<accession>A0A7W3NIP0</accession>
<comment type="caution">
    <text evidence="1">The sequence shown here is derived from an EMBL/GenBank/DDBJ whole genome shotgun (WGS) entry which is preliminary data.</text>
</comment>
<dbReference type="RefSeq" id="WP_182774616.1">
    <property type="nucleotide sequence ID" value="NZ_BAAAHW010000011.1"/>
</dbReference>